<sequence length="150" mass="16789">MTAVAPSVEYGQLEIVPVYFDDLDAMGIVHHARYALLFDRALSGYWGRQGYEIGAAQSEDSFQAVRELTLSYLAPIRRTGEIAVHLWLNHLGRTSLEYGFRIRSLDGATTYAEGRRAMVRLDPASMRPTPFTESGREALGRLLRPAAEQD</sequence>
<gene>
    <name evidence="2" type="ORF">V1633_19995</name>
</gene>
<dbReference type="Proteomes" id="UP001332243">
    <property type="component" value="Unassembled WGS sequence"/>
</dbReference>
<dbReference type="PANTHER" id="PTHR31793:SF24">
    <property type="entry name" value="LONG-CHAIN ACYL-COA THIOESTERASE FADM"/>
    <property type="match status" value="1"/>
</dbReference>
<feature type="domain" description="Thioesterase" evidence="1">
    <location>
        <begin position="26"/>
        <end position="109"/>
    </location>
</feature>
<dbReference type="InterPro" id="IPR050563">
    <property type="entry name" value="4-hydroxybenzoyl-CoA_TE"/>
</dbReference>
<dbReference type="Pfam" id="PF03061">
    <property type="entry name" value="4HBT"/>
    <property type="match status" value="1"/>
</dbReference>
<dbReference type="InterPro" id="IPR006683">
    <property type="entry name" value="Thioestr_dom"/>
</dbReference>
<dbReference type="InterPro" id="IPR029069">
    <property type="entry name" value="HotDog_dom_sf"/>
</dbReference>
<dbReference type="SUPFAM" id="SSF54637">
    <property type="entry name" value="Thioesterase/thiol ester dehydrase-isomerase"/>
    <property type="match status" value="1"/>
</dbReference>
<name>A0ABU7RWB2_9ACTN</name>
<comment type="caution">
    <text evidence="2">The sequence shown here is derived from an EMBL/GenBank/DDBJ whole genome shotgun (WGS) entry which is preliminary data.</text>
</comment>
<evidence type="ECO:0000313" key="3">
    <source>
        <dbReference type="Proteomes" id="UP001332243"/>
    </source>
</evidence>
<organism evidence="2 3">
    <name type="scientific">Plantactinospora sonchi</name>
    <dbReference type="NCBI Taxonomy" id="1544735"/>
    <lineage>
        <taxon>Bacteria</taxon>
        <taxon>Bacillati</taxon>
        <taxon>Actinomycetota</taxon>
        <taxon>Actinomycetes</taxon>
        <taxon>Micromonosporales</taxon>
        <taxon>Micromonosporaceae</taxon>
        <taxon>Plantactinospora</taxon>
    </lineage>
</organism>
<reference evidence="2 3" key="1">
    <citation type="submission" date="2024-01" db="EMBL/GenBank/DDBJ databases">
        <title>Genome insights into Plantactinospora sonchi sp. nov.</title>
        <authorList>
            <person name="Wang L."/>
        </authorList>
    </citation>
    <scope>NUCLEOTIDE SEQUENCE [LARGE SCALE GENOMIC DNA]</scope>
    <source>
        <strain evidence="2 3">NEAU-QY2</strain>
    </source>
</reference>
<dbReference type="Gene3D" id="3.10.129.10">
    <property type="entry name" value="Hotdog Thioesterase"/>
    <property type="match status" value="1"/>
</dbReference>
<evidence type="ECO:0000313" key="2">
    <source>
        <dbReference type="EMBL" id="MEE6260770.1"/>
    </source>
</evidence>
<proteinExistence type="predicted"/>
<dbReference type="EC" id="3.1.2.-" evidence="2"/>
<dbReference type="EMBL" id="JAZGQK010000016">
    <property type="protein sequence ID" value="MEE6260770.1"/>
    <property type="molecule type" value="Genomic_DNA"/>
</dbReference>
<dbReference type="CDD" id="cd00586">
    <property type="entry name" value="4HBT"/>
    <property type="match status" value="1"/>
</dbReference>
<evidence type="ECO:0000259" key="1">
    <source>
        <dbReference type="Pfam" id="PF03061"/>
    </source>
</evidence>
<dbReference type="RefSeq" id="WP_331215874.1">
    <property type="nucleotide sequence ID" value="NZ_JAZGQK010000016.1"/>
</dbReference>
<protein>
    <submittedName>
        <fullName evidence="2">Thioesterase family protein</fullName>
        <ecNumber evidence="2">3.1.2.-</ecNumber>
    </submittedName>
</protein>
<accession>A0ABU7RWB2</accession>
<dbReference type="PANTHER" id="PTHR31793">
    <property type="entry name" value="4-HYDROXYBENZOYL-COA THIOESTERASE FAMILY MEMBER"/>
    <property type="match status" value="1"/>
</dbReference>
<keyword evidence="3" id="KW-1185">Reference proteome</keyword>
<dbReference type="GO" id="GO:0016787">
    <property type="term" value="F:hydrolase activity"/>
    <property type="evidence" value="ECO:0007669"/>
    <property type="project" value="UniProtKB-KW"/>
</dbReference>
<keyword evidence="2" id="KW-0378">Hydrolase</keyword>